<evidence type="ECO:0000259" key="4">
    <source>
        <dbReference type="PROSITE" id="PS50932"/>
    </source>
</evidence>
<dbReference type="Pfam" id="PF13377">
    <property type="entry name" value="Peripla_BP_3"/>
    <property type="match status" value="1"/>
</dbReference>
<sequence>MTTRARSSSPTIRDIARHAGVSLGTTSRALNNQLGINDELKARVLKAAEELGYDLGNLRQSRTLRRITFIYDRQHNTLSNNPFYSTVLHGVEDACNQEKISLSFTSTNPEESISERIRRTETDALLCVGAFEPEQLQEIRELGIPVALIDLWHPAMSNINSDNFGGAYQLTSLLIQKGYRRIAFICGPESHYSITQRRQGYRYALTTHHIEQDPDLEVFREPIMEETLGTENAVKRLLGLKERPDAIFCWNDSTAIQAIQTCYRHGLKVPEDIAIVGFDDLPTARTAFPPLTTVRIDKEALGRRGVELLLARPDEPTQVIVPTQLILRSSTR</sequence>
<accession>A0A511MV27</accession>
<keyword evidence="3" id="KW-0804">Transcription</keyword>
<evidence type="ECO:0000256" key="1">
    <source>
        <dbReference type="ARBA" id="ARBA00023015"/>
    </source>
</evidence>
<dbReference type="SUPFAM" id="SSF53822">
    <property type="entry name" value="Periplasmic binding protein-like I"/>
    <property type="match status" value="1"/>
</dbReference>
<dbReference type="CDD" id="cd06267">
    <property type="entry name" value="PBP1_LacI_sugar_binding-like"/>
    <property type="match status" value="1"/>
</dbReference>
<dbReference type="InterPro" id="IPR010982">
    <property type="entry name" value="Lambda_DNA-bd_dom_sf"/>
</dbReference>
<dbReference type="GO" id="GO:0000976">
    <property type="term" value="F:transcription cis-regulatory region binding"/>
    <property type="evidence" value="ECO:0007669"/>
    <property type="project" value="TreeGrafter"/>
</dbReference>
<dbReference type="PANTHER" id="PTHR30146">
    <property type="entry name" value="LACI-RELATED TRANSCRIPTIONAL REPRESSOR"/>
    <property type="match status" value="1"/>
</dbReference>
<dbReference type="OrthoDB" id="9805642at2"/>
<dbReference type="EMBL" id="BJXB01000001">
    <property type="protein sequence ID" value="GEM44434.1"/>
    <property type="molecule type" value="Genomic_DNA"/>
</dbReference>
<dbReference type="InterPro" id="IPR000843">
    <property type="entry name" value="HTH_LacI"/>
</dbReference>
<protein>
    <submittedName>
        <fullName evidence="5">LacI family transcriptional regulator</fullName>
    </submittedName>
</protein>
<dbReference type="CDD" id="cd01392">
    <property type="entry name" value="HTH_LacI"/>
    <property type="match status" value="1"/>
</dbReference>
<keyword evidence="6" id="KW-1185">Reference proteome</keyword>
<gene>
    <name evidence="5" type="primary">rbsR</name>
    <name evidence="5" type="ORF">DC3_00690</name>
</gene>
<dbReference type="SMART" id="SM00354">
    <property type="entry name" value="HTH_LACI"/>
    <property type="match status" value="1"/>
</dbReference>
<keyword evidence="2" id="KW-0238">DNA-binding</keyword>
<evidence type="ECO:0000313" key="6">
    <source>
        <dbReference type="Proteomes" id="UP000321306"/>
    </source>
</evidence>
<name>A0A511MV27_DEIC1</name>
<reference evidence="5 6" key="1">
    <citation type="submission" date="2019-07" db="EMBL/GenBank/DDBJ databases">
        <title>Whole genome shotgun sequence of Deinococcus cellulosilyticus NBRC 106333.</title>
        <authorList>
            <person name="Hosoyama A."/>
            <person name="Uohara A."/>
            <person name="Ohji S."/>
            <person name="Ichikawa N."/>
        </authorList>
    </citation>
    <scope>NUCLEOTIDE SEQUENCE [LARGE SCALE GENOMIC DNA]</scope>
    <source>
        <strain evidence="5 6">NBRC 106333</strain>
    </source>
</reference>
<comment type="caution">
    <text evidence="5">The sequence shown here is derived from an EMBL/GenBank/DDBJ whole genome shotgun (WGS) entry which is preliminary data.</text>
</comment>
<dbReference type="AlphaFoldDB" id="A0A511MV27"/>
<keyword evidence="1" id="KW-0805">Transcription regulation</keyword>
<dbReference type="Proteomes" id="UP000321306">
    <property type="component" value="Unassembled WGS sequence"/>
</dbReference>
<dbReference type="RefSeq" id="WP_146881595.1">
    <property type="nucleotide sequence ID" value="NZ_BJXB01000001.1"/>
</dbReference>
<evidence type="ECO:0000256" key="2">
    <source>
        <dbReference type="ARBA" id="ARBA00023125"/>
    </source>
</evidence>
<dbReference type="SUPFAM" id="SSF47413">
    <property type="entry name" value="lambda repressor-like DNA-binding domains"/>
    <property type="match status" value="1"/>
</dbReference>
<evidence type="ECO:0000256" key="3">
    <source>
        <dbReference type="ARBA" id="ARBA00023163"/>
    </source>
</evidence>
<dbReference type="InterPro" id="IPR046335">
    <property type="entry name" value="LacI/GalR-like_sensor"/>
</dbReference>
<dbReference type="InterPro" id="IPR028082">
    <property type="entry name" value="Peripla_BP_I"/>
</dbReference>
<dbReference type="Gene3D" id="1.10.260.40">
    <property type="entry name" value="lambda repressor-like DNA-binding domains"/>
    <property type="match status" value="1"/>
</dbReference>
<dbReference type="Pfam" id="PF00356">
    <property type="entry name" value="LacI"/>
    <property type="match status" value="1"/>
</dbReference>
<dbReference type="PROSITE" id="PS50932">
    <property type="entry name" value="HTH_LACI_2"/>
    <property type="match status" value="1"/>
</dbReference>
<proteinExistence type="predicted"/>
<organism evidence="5 6">
    <name type="scientific">Deinococcus cellulosilyticus (strain DSM 18568 / NBRC 106333 / KACC 11606 / 5516J-15)</name>
    <dbReference type="NCBI Taxonomy" id="1223518"/>
    <lineage>
        <taxon>Bacteria</taxon>
        <taxon>Thermotogati</taxon>
        <taxon>Deinococcota</taxon>
        <taxon>Deinococci</taxon>
        <taxon>Deinococcales</taxon>
        <taxon>Deinococcaceae</taxon>
        <taxon>Deinococcus</taxon>
    </lineage>
</organism>
<dbReference type="GO" id="GO:0003700">
    <property type="term" value="F:DNA-binding transcription factor activity"/>
    <property type="evidence" value="ECO:0007669"/>
    <property type="project" value="TreeGrafter"/>
</dbReference>
<dbReference type="Gene3D" id="3.40.50.2300">
    <property type="match status" value="2"/>
</dbReference>
<evidence type="ECO:0000313" key="5">
    <source>
        <dbReference type="EMBL" id="GEM44434.1"/>
    </source>
</evidence>
<dbReference type="PANTHER" id="PTHR30146:SF109">
    <property type="entry name" value="HTH-TYPE TRANSCRIPTIONAL REGULATOR GALS"/>
    <property type="match status" value="1"/>
</dbReference>
<feature type="domain" description="HTH lacI-type" evidence="4">
    <location>
        <begin position="10"/>
        <end position="64"/>
    </location>
</feature>